<comment type="caution">
    <text evidence="2">The sequence shown here is derived from an EMBL/GenBank/DDBJ whole genome shotgun (WGS) entry which is preliminary data.</text>
</comment>
<dbReference type="InterPro" id="IPR058744">
    <property type="entry name" value="BstA-like_C"/>
</dbReference>
<dbReference type="PANTHER" id="PTHR36180">
    <property type="entry name" value="DNA-BINDING PROTEIN-RELATED-RELATED"/>
    <property type="match status" value="1"/>
</dbReference>
<name>A0A177XW49_9VIBR</name>
<dbReference type="RefSeq" id="WP_025630408.1">
    <property type="nucleotide sequence ID" value="NZ_LLEI02000054.1"/>
</dbReference>
<sequence>MQLSIIPNTLDDFNLHELTTIQLGDEFYFIADEVTAALDYADRKAPIDKLDAEDKMLSPHPIRGHMYVLITEAALYELVFASKKPNAKKFQRWVTREVLPEIRKKGYYGKVKLPGFVNRFNLNYGRVSRGYFSVISELFIRLYGSLEMLGYEIPDQAQDGKDIRPDVSVGRLFSSYLSEHHPEHAESYQMYSHMFGNGHTRDAREYPNELLPIFIKFVDEVWIPSKAKDYFKGRDPVALEYLPKLIEVH</sequence>
<dbReference type="PANTHER" id="PTHR36180:SF2">
    <property type="entry name" value="BRO FAMILY PROTEIN"/>
    <property type="match status" value="1"/>
</dbReference>
<organism evidence="2 3">
    <name type="scientific">Vibrio bivalvicida</name>
    <dbReference type="NCBI Taxonomy" id="1276888"/>
    <lineage>
        <taxon>Bacteria</taxon>
        <taxon>Pseudomonadati</taxon>
        <taxon>Pseudomonadota</taxon>
        <taxon>Gammaproteobacteria</taxon>
        <taxon>Vibrionales</taxon>
        <taxon>Vibrionaceae</taxon>
        <taxon>Vibrio</taxon>
        <taxon>Vibrio oreintalis group</taxon>
    </lineage>
</organism>
<dbReference type="SMART" id="SM01040">
    <property type="entry name" value="Bro-N"/>
    <property type="match status" value="1"/>
</dbReference>
<gene>
    <name evidence="2" type="ORF">APB76_18020</name>
</gene>
<dbReference type="PROSITE" id="PS51750">
    <property type="entry name" value="BRO_N"/>
    <property type="match status" value="1"/>
</dbReference>
<dbReference type="InterPro" id="IPR003497">
    <property type="entry name" value="BRO_N_domain"/>
</dbReference>
<dbReference type="Pfam" id="PF26567">
    <property type="entry name" value="BstA_C"/>
    <property type="match status" value="1"/>
</dbReference>
<feature type="domain" description="Bro-N" evidence="1">
    <location>
        <begin position="3"/>
        <end position="106"/>
    </location>
</feature>
<protein>
    <submittedName>
        <fullName evidence="2">Antirepressor</fullName>
    </submittedName>
</protein>
<dbReference type="Proteomes" id="UP000078406">
    <property type="component" value="Unassembled WGS sequence"/>
</dbReference>
<accession>A0A177XW49</accession>
<evidence type="ECO:0000313" key="2">
    <source>
        <dbReference type="EMBL" id="OAJ92817.1"/>
    </source>
</evidence>
<evidence type="ECO:0000313" key="3">
    <source>
        <dbReference type="Proteomes" id="UP000078406"/>
    </source>
</evidence>
<reference evidence="2 3" key="1">
    <citation type="journal article" date="2016" name="Syst. Appl. Microbiol.">
        <title>Vibrio bivalvicida sp. nov., a novel larval pathogen for bivalve molluscs reared in a hatchery.</title>
        <authorList>
            <person name="Dubert J."/>
            <person name="Romalde J.L."/>
            <person name="Prado S."/>
            <person name="Barja J.L."/>
        </authorList>
    </citation>
    <scope>NUCLEOTIDE SEQUENCE [LARGE SCALE GENOMIC DNA]</scope>
    <source>
        <strain evidence="2 3">605</strain>
    </source>
</reference>
<dbReference type="AlphaFoldDB" id="A0A177XW49"/>
<proteinExistence type="predicted"/>
<dbReference type="Pfam" id="PF02498">
    <property type="entry name" value="Bro-N"/>
    <property type="match status" value="1"/>
</dbReference>
<dbReference type="EMBL" id="LLEI02000054">
    <property type="protein sequence ID" value="OAJ92817.1"/>
    <property type="molecule type" value="Genomic_DNA"/>
</dbReference>
<evidence type="ECO:0000259" key="1">
    <source>
        <dbReference type="PROSITE" id="PS51750"/>
    </source>
</evidence>